<dbReference type="EMBL" id="JBDFQZ010000012">
    <property type="protein sequence ID" value="KAK9673977.1"/>
    <property type="molecule type" value="Genomic_DNA"/>
</dbReference>
<dbReference type="InterPro" id="IPR044839">
    <property type="entry name" value="NDR1-like"/>
</dbReference>
<evidence type="ECO:0000256" key="3">
    <source>
        <dbReference type="SAM" id="Phobius"/>
    </source>
</evidence>
<gene>
    <name evidence="4" type="ORF">RND81_12G202900</name>
</gene>
<name>A0AAW1HD65_SAPOF</name>
<keyword evidence="2 3" id="KW-0472">Membrane</keyword>
<dbReference type="PANTHER" id="PTHR31415:SF52">
    <property type="entry name" value="LATE EMBRYOGENESIS ABUNDANT (LEA) HYDROXYPROLINE-RICH GLYCOPROTEIN FAMILY-RELATED"/>
    <property type="match status" value="1"/>
</dbReference>
<sequence>MSQGAKKFSACGCLISTIIAAIVIGLAFWILRPKCTIEDFDIFTLHGSNQSTVIHYDIMLKNRNFNKGIYYDTLNLTFYYKPNSHDNSFLIGNDTISPFYQGYRKSTHRVGGVEAKGVKSENAALPNGKAVFRVELATEVRYKSPLWKSKRHSLALGADLKVDSRGSLIKGKDKGKEYGIVLVSAAGRSMGCFKVGGILGILIFIHFL</sequence>
<dbReference type="PANTHER" id="PTHR31415">
    <property type="entry name" value="OS05G0367900 PROTEIN"/>
    <property type="match status" value="1"/>
</dbReference>
<evidence type="ECO:0008006" key="6">
    <source>
        <dbReference type="Google" id="ProtNLM"/>
    </source>
</evidence>
<dbReference type="GO" id="GO:0005886">
    <property type="term" value="C:plasma membrane"/>
    <property type="evidence" value="ECO:0007669"/>
    <property type="project" value="TreeGrafter"/>
</dbReference>
<keyword evidence="3" id="KW-1133">Transmembrane helix</keyword>
<proteinExistence type="predicted"/>
<dbReference type="Proteomes" id="UP001443914">
    <property type="component" value="Unassembled WGS sequence"/>
</dbReference>
<comment type="caution">
    <text evidence="4">The sequence shown here is derived from an EMBL/GenBank/DDBJ whole genome shotgun (WGS) entry which is preliminary data.</text>
</comment>
<evidence type="ECO:0000256" key="1">
    <source>
        <dbReference type="ARBA" id="ARBA00004370"/>
    </source>
</evidence>
<comment type="subcellular location">
    <subcellularLocation>
        <location evidence="1">Membrane</location>
    </subcellularLocation>
</comment>
<protein>
    <recommendedName>
        <fullName evidence="6">Late embryogenesis abundant protein LEA-2 subgroup domain-containing protein</fullName>
    </recommendedName>
</protein>
<reference evidence="4" key="1">
    <citation type="submission" date="2024-03" db="EMBL/GenBank/DDBJ databases">
        <title>WGS assembly of Saponaria officinalis var. Norfolk2.</title>
        <authorList>
            <person name="Jenkins J."/>
            <person name="Shu S."/>
            <person name="Grimwood J."/>
            <person name="Barry K."/>
            <person name="Goodstein D."/>
            <person name="Schmutz J."/>
            <person name="Leebens-Mack J."/>
            <person name="Osbourn A."/>
        </authorList>
    </citation>
    <scope>NUCLEOTIDE SEQUENCE [LARGE SCALE GENOMIC DNA]</scope>
    <source>
        <strain evidence="4">JIC</strain>
    </source>
</reference>
<dbReference type="GO" id="GO:0009506">
    <property type="term" value="C:plasmodesma"/>
    <property type="evidence" value="ECO:0007669"/>
    <property type="project" value="TreeGrafter"/>
</dbReference>
<feature type="transmembrane region" description="Helical" evidence="3">
    <location>
        <begin position="12"/>
        <end position="31"/>
    </location>
</feature>
<accession>A0AAW1HD65</accession>
<organism evidence="4 5">
    <name type="scientific">Saponaria officinalis</name>
    <name type="common">Common soapwort</name>
    <name type="synonym">Lychnis saponaria</name>
    <dbReference type="NCBI Taxonomy" id="3572"/>
    <lineage>
        <taxon>Eukaryota</taxon>
        <taxon>Viridiplantae</taxon>
        <taxon>Streptophyta</taxon>
        <taxon>Embryophyta</taxon>
        <taxon>Tracheophyta</taxon>
        <taxon>Spermatophyta</taxon>
        <taxon>Magnoliopsida</taxon>
        <taxon>eudicotyledons</taxon>
        <taxon>Gunneridae</taxon>
        <taxon>Pentapetalae</taxon>
        <taxon>Caryophyllales</taxon>
        <taxon>Caryophyllaceae</taxon>
        <taxon>Caryophylleae</taxon>
        <taxon>Saponaria</taxon>
    </lineage>
</organism>
<evidence type="ECO:0000256" key="2">
    <source>
        <dbReference type="ARBA" id="ARBA00023136"/>
    </source>
</evidence>
<evidence type="ECO:0000313" key="5">
    <source>
        <dbReference type="Proteomes" id="UP001443914"/>
    </source>
</evidence>
<keyword evidence="3" id="KW-0812">Transmembrane</keyword>
<dbReference type="GO" id="GO:0098542">
    <property type="term" value="P:defense response to other organism"/>
    <property type="evidence" value="ECO:0007669"/>
    <property type="project" value="InterPro"/>
</dbReference>
<evidence type="ECO:0000313" key="4">
    <source>
        <dbReference type="EMBL" id="KAK9673977.1"/>
    </source>
</evidence>
<dbReference type="AlphaFoldDB" id="A0AAW1HD65"/>
<keyword evidence="5" id="KW-1185">Reference proteome</keyword>